<dbReference type="PROSITE" id="PS51736">
    <property type="entry name" value="RECOMBINASES_3"/>
    <property type="match status" value="1"/>
</dbReference>
<evidence type="ECO:0000259" key="2">
    <source>
        <dbReference type="PROSITE" id="PS51736"/>
    </source>
</evidence>
<keyword evidence="1" id="KW-0175">Coiled coil</keyword>
<sequence length="570" mass="65634">MAMNAENNNQEKITALYCRLSVEDIKDDKDKKRKGQEDESNSISNQKQILSDYAKKHGYTNTMFFVDDGISGTSFDRNDFNRMHRMVEEGKIGTIIVKDLSRFGREHIEGGRLAEIVYPTLGVTFISIQENVNSSTGEGMEMLPFYNIFNEWYAAQTSKKIRAVWQSKSDNGERVSATVAFGYRKADDDSKQWVIDEPAAKVVRYIFQLCIEGLGVTKIARRLEAEKILTPTAYYNSIGRKTRNKVIDPYHWSENSVDHILCNMQYTGCTVNFKSSTVSFKVHKTVYNSPEDWVIIPNTQEAIIDMDTWERVQEIKKHRRRNTATGRQSIFSGLMYCGDCGSKLYFCAAKSVKEHQEFYRCSAYKENRGSCTIHFIRNVVLERMVLKLIREAAEYITEYEPVFLYLYSKQHQLNKANNLKAAKQELEKNKKRIVALDKLIEAAFEKNVLGTLRDDLFERMTANYEKEQKELIQAVAEAEQRLANAEQDNIDLRAFLSIIRKCTDLKELTPELVNRLITKIEVFDSTKDENGKKHVPIKVHFIGVGVLEIPDGKTILETYEEIRKNPPIVA</sequence>
<dbReference type="Proteomes" id="UP000017938">
    <property type="component" value="Unassembled WGS sequence"/>
</dbReference>
<reference evidence="4" key="1">
    <citation type="submission" date="2012-11" db="EMBL/GenBank/DDBJ databases">
        <title>Dependencies among metagenomic species, viruses, plasmids and units of genetic variation.</title>
        <authorList>
            <person name="Nielsen H.B."/>
            <person name="Almeida M."/>
            <person name="Juncker A.S."/>
            <person name="Rasmussen S."/>
            <person name="Li J."/>
            <person name="Sunagawa S."/>
            <person name="Plichta D."/>
            <person name="Gautier L."/>
            <person name="Le Chatelier E."/>
            <person name="Peletier E."/>
            <person name="Bonde I."/>
            <person name="Nielsen T."/>
            <person name="Manichanh C."/>
            <person name="Arumugam M."/>
            <person name="Batto J."/>
            <person name="Santos M.B.Q.D."/>
            <person name="Blom N."/>
            <person name="Borruel N."/>
            <person name="Burgdorf K.S."/>
            <person name="Boumezbeur F."/>
            <person name="Casellas F."/>
            <person name="Dore J."/>
            <person name="Guarner F."/>
            <person name="Hansen T."/>
            <person name="Hildebrand F."/>
            <person name="Kaas R.S."/>
            <person name="Kennedy S."/>
            <person name="Kristiansen K."/>
            <person name="Kultima J.R."/>
            <person name="Leonard P."/>
            <person name="Levenez F."/>
            <person name="Lund O."/>
            <person name="Moumen B."/>
            <person name="Le Paslier D."/>
            <person name="Pons N."/>
            <person name="Pedersen O."/>
            <person name="Prifti E."/>
            <person name="Qin J."/>
            <person name="Raes J."/>
            <person name="Tap J."/>
            <person name="Tims S."/>
            <person name="Ussery D.W."/>
            <person name="Yamada T."/>
            <person name="MetaHit consortium"/>
            <person name="Renault P."/>
            <person name="Sicheritz-Ponten T."/>
            <person name="Bork P."/>
            <person name="Wang J."/>
            <person name="Brunak S."/>
            <person name="Ehrlich S.D."/>
        </authorList>
    </citation>
    <scope>NUCLEOTIDE SEQUENCE [LARGE SCALE GENOMIC DNA]</scope>
</reference>
<evidence type="ECO:0000313" key="5">
    <source>
        <dbReference type="Proteomes" id="UP000017938"/>
    </source>
</evidence>
<dbReference type="SUPFAM" id="SSF53041">
    <property type="entry name" value="Resolvase-like"/>
    <property type="match status" value="1"/>
</dbReference>
<feature type="domain" description="Resolvase/invertase-type recombinase catalytic" evidence="2">
    <location>
        <begin position="13"/>
        <end position="172"/>
    </location>
</feature>
<name>R6U214_9BACT</name>
<proteinExistence type="predicted"/>
<feature type="domain" description="Recombinase" evidence="3">
    <location>
        <begin position="180"/>
        <end position="322"/>
    </location>
</feature>
<dbReference type="Pfam" id="PF07508">
    <property type="entry name" value="Recombinase"/>
    <property type="match status" value="1"/>
</dbReference>
<dbReference type="InterPro" id="IPR036162">
    <property type="entry name" value="Resolvase-like_N_sf"/>
</dbReference>
<comment type="caution">
    <text evidence="4">The sequence shown here is derived from an EMBL/GenBank/DDBJ whole genome shotgun (WGS) entry which is preliminary data.</text>
</comment>
<dbReference type="SMART" id="SM00857">
    <property type="entry name" value="Resolvase"/>
    <property type="match status" value="1"/>
</dbReference>
<dbReference type="InterPro" id="IPR025378">
    <property type="entry name" value="DUF4368"/>
</dbReference>
<dbReference type="InterPro" id="IPR025827">
    <property type="entry name" value="Zn_ribbon_recom_dom"/>
</dbReference>
<dbReference type="Gene3D" id="3.40.50.1390">
    <property type="entry name" value="Resolvase, N-terminal catalytic domain"/>
    <property type="match status" value="1"/>
</dbReference>
<dbReference type="PANTHER" id="PTHR30461:SF23">
    <property type="entry name" value="DNA RECOMBINASE-RELATED"/>
    <property type="match status" value="1"/>
</dbReference>
<evidence type="ECO:0000256" key="1">
    <source>
        <dbReference type="SAM" id="Coils"/>
    </source>
</evidence>
<evidence type="ECO:0000259" key="3">
    <source>
        <dbReference type="PROSITE" id="PS51737"/>
    </source>
</evidence>
<protein>
    <submittedName>
        <fullName evidence="4">Site-specific recombinases DNA invertase Pin homologs</fullName>
    </submittedName>
</protein>
<dbReference type="Pfam" id="PF00239">
    <property type="entry name" value="Resolvase"/>
    <property type="match status" value="1"/>
</dbReference>
<dbReference type="AlphaFoldDB" id="R6U214"/>
<dbReference type="Pfam" id="PF13408">
    <property type="entry name" value="Zn_ribbon_recom"/>
    <property type="match status" value="1"/>
</dbReference>
<dbReference type="Gene3D" id="3.90.1750.20">
    <property type="entry name" value="Putative Large Serine Recombinase, Chain B, Domain 2"/>
    <property type="match status" value="1"/>
</dbReference>
<evidence type="ECO:0000313" key="4">
    <source>
        <dbReference type="EMBL" id="CDC74146.1"/>
    </source>
</evidence>
<dbReference type="GO" id="GO:0003677">
    <property type="term" value="F:DNA binding"/>
    <property type="evidence" value="ECO:0007669"/>
    <property type="project" value="InterPro"/>
</dbReference>
<dbReference type="EMBL" id="CBFW010000201">
    <property type="protein sequence ID" value="CDC74146.1"/>
    <property type="molecule type" value="Genomic_DNA"/>
</dbReference>
<gene>
    <name evidence="4" type="ORF">BN580_00081</name>
</gene>
<dbReference type="InterPro" id="IPR006119">
    <property type="entry name" value="Resolv_N"/>
</dbReference>
<organism evidence="4 5">
    <name type="scientific">Candidatus Colimorpha enterica</name>
    <dbReference type="NCBI Taxonomy" id="3083063"/>
    <lineage>
        <taxon>Bacteria</taxon>
        <taxon>Pseudomonadati</taxon>
        <taxon>Bacteroidota</taxon>
        <taxon>Bacteroidia</taxon>
        <taxon>Bacteroidales</taxon>
        <taxon>Candidatus Colimorpha</taxon>
    </lineage>
</organism>
<dbReference type="InterPro" id="IPR011109">
    <property type="entry name" value="DNA_bind_recombinase_dom"/>
</dbReference>
<dbReference type="PANTHER" id="PTHR30461">
    <property type="entry name" value="DNA-INVERTASE FROM LAMBDOID PROPHAGE"/>
    <property type="match status" value="1"/>
</dbReference>
<accession>R6U214</accession>
<feature type="coiled-coil region" evidence="1">
    <location>
        <begin position="409"/>
        <end position="495"/>
    </location>
</feature>
<dbReference type="STRING" id="1263015.BN580_00081"/>
<dbReference type="InterPro" id="IPR038109">
    <property type="entry name" value="DNA_bind_recomb_sf"/>
</dbReference>
<dbReference type="InterPro" id="IPR050639">
    <property type="entry name" value="SSR_resolvase"/>
</dbReference>
<dbReference type="PROSITE" id="PS51737">
    <property type="entry name" value="RECOMBINASE_DNA_BIND"/>
    <property type="match status" value="1"/>
</dbReference>
<dbReference type="Pfam" id="PF14287">
    <property type="entry name" value="DUF4368"/>
    <property type="match status" value="1"/>
</dbReference>
<dbReference type="GO" id="GO:0000150">
    <property type="term" value="F:DNA strand exchange activity"/>
    <property type="evidence" value="ECO:0007669"/>
    <property type="project" value="InterPro"/>
</dbReference>